<feature type="region of interest" description="Disordered" evidence="1">
    <location>
        <begin position="1"/>
        <end position="88"/>
    </location>
</feature>
<proteinExistence type="predicted"/>
<sequence>MYPKNKPLPPEAAGSVSSLNAKKESEKVNHASPAMGVSGSHSTSTRKEQSDENSVATSSPRCSPLSGVAPRQVRRSSPTGGAMPPSYNESIKGNFLCEGNFVTEGMVTVNAATTSHEGAVRNSNKTQGHLSASLRPPPYEAGSSSLSGVMDESSYDFNGGRGGPPPLPTGLMLPSRHAIIPLGMSTEAPYFDRRQVHGLTAPSMPLPPPPPPLSPQTQTSLPWPTQEMMNPPPTVPAVSAKGPPRYNNSNGRMMPRQAPHYYALSSQNGIQCKSRWNSYPSYFLKEKDGGLRQAEDTQCERKSEKGDFTDRANDLHNRQYSMESNFSAQGQDKHDQVRQRHDLRSPTWRENKSHAVAQHRQGVSLLVQVIVVLLERITEVKAALRNSKTISGNAAIDKQSINANTDEIHVPTEVQQGEDALTLKEQLIELQNAFGSLQEEGVAMDSHRRRLLDAIMAFPQLIPLSTVWYSSLEESTSSSLDSKVITEEKLISSRDVTAEVKALMKALDFETTRPIALKLVAPPYSSSSSIHAVSPAKNLKKKVYALYL</sequence>
<protein>
    <submittedName>
        <fullName evidence="2">Uncharacterized protein</fullName>
    </submittedName>
</protein>
<feature type="compositionally biased region" description="Polar residues" evidence="1">
    <location>
        <begin position="52"/>
        <end position="61"/>
    </location>
</feature>
<feature type="compositionally biased region" description="Pro residues" evidence="1">
    <location>
        <begin position="1"/>
        <end position="10"/>
    </location>
</feature>
<dbReference type="Proteomes" id="UP000031737">
    <property type="component" value="Unassembled WGS sequence"/>
</dbReference>
<comment type="caution">
    <text evidence="2">The sequence shown here is derived from an EMBL/GenBank/DDBJ whole genome shotgun (WGS) entry which is preliminary data.</text>
</comment>
<evidence type="ECO:0000256" key="1">
    <source>
        <dbReference type="SAM" id="MobiDB-lite"/>
    </source>
</evidence>
<reference evidence="2 3" key="1">
    <citation type="submission" date="2013-07" db="EMBL/GenBank/DDBJ databases">
        <authorList>
            <person name="Stoco P.H."/>
            <person name="Wagner G."/>
            <person name="Gerber A."/>
            <person name="Zaha A."/>
            <person name="Thompson C."/>
            <person name="Bartholomeu D.C."/>
            <person name="Luckemeyer D.D."/>
            <person name="Bahia D."/>
            <person name="Loreto E."/>
            <person name="Prestes E.B."/>
            <person name="Lima F.M."/>
            <person name="Rodrigues-Luiz G."/>
            <person name="Vallejo G.A."/>
            <person name="Filho J.F."/>
            <person name="Monteiro K.M."/>
            <person name="Tyler K.M."/>
            <person name="de Almeida L.G."/>
            <person name="Ortiz M.F."/>
            <person name="Siervo M.A."/>
            <person name="de Moraes M.H."/>
            <person name="Cunha O.L."/>
            <person name="Mendonca-Neto R."/>
            <person name="Silva R."/>
            <person name="Teixeira S.M."/>
            <person name="Murta S.M."/>
            <person name="Sincero T.C."/>
            <person name="Mendes T.A."/>
            <person name="Urmenyi T.P."/>
            <person name="Silva V.G."/>
            <person name="da Rocha W.D."/>
            <person name="Andersson B."/>
            <person name="Romanha A.J."/>
            <person name="Steindel M."/>
            <person name="de Vasconcelos A.T."/>
            <person name="Grisard E.C."/>
        </authorList>
    </citation>
    <scope>NUCLEOTIDE SEQUENCE [LARGE SCALE GENOMIC DNA]</scope>
    <source>
        <strain evidence="2 3">SC58</strain>
    </source>
</reference>
<dbReference type="VEuPathDB" id="TriTrypDB:TRSC58_00035"/>
<accession>A0A061JDF5</accession>
<dbReference type="EMBL" id="AUPL01000035">
    <property type="protein sequence ID" value="ESL12201.1"/>
    <property type="molecule type" value="Genomic_DNA"/>
</dbReference>
<feature type="compositionally biased region" description="Polar residues" evidence="1">
    <location>
        <begin position="117"/>
        <end position="130"/>
    </location>
</feature>
<organism evidence="2 3">
    <name type="scientific">Trypanosoma rangeli SC58</name>
    <dbReference type="NCBI Taxonomy" id="429131"/>
    <lineage>
        <taxon>Eukaryota</taxon>
        <taxon>Discoba</taxon>
        <taxon>Euglenozoa</taxon>
        <taxon>Kinetoplastea</taxon>
        <taxon>Metakinetoplastina</taxon>
        <taxon>Trypanosomatida</taxon>
        <taxon>Trypanosomatidae</taxon>
        <taxon>Trypanosoma</taxon>
        <taxon>Herpetosoma</taxon>
    </lineage>
</organism>
<keyword evidence="3" id="KW-1185">Reference proteome</keyword>
<feature type="region of interest" description="Disordered" evidence="1">
    <location>
        <begin position="117"/>
        <end position="163"/>
    </location>
</feature>
<dbReference type="AlphaFoldDB" id="A0A061JDF5"/>
<evidence type="ECO:0000313" key="3">
    <source>
        <dbReference type="Proteomes" id="UP000031737"/>
    </source>
</evidence>
<gene>
    <name evidence="2" type="ORF">TRSC58_00035</name>
</gene>
<evidence type="ECO:0000313" key="2">
    <source>
        <dbReference type="EMBL" id="ESL12201.1"/>
    </source>
</evidence>
<name>A0A061JDF5_TRYRA</name>
<dbReference type="OrthoDB" id="249456at2759"/>
<feature type="region of interest" description="Disordered" evidence="1">
    <location>
        <begin position="289"/>
        <end position="313"/>
    </location>
</feature>